<dbReference type="Proteomes" id="UP000523000">
    <property type="component" value="Unassembled WGS sequence"/>
</dbReference>
<dbReference type="InterPro" id="IPR024185">
    <property type="entry name" value="FTHF_cligase-like_sf"/>
</dbReference>
<dbReference type="InterPro" id="IPR003741">
    <property type="entry name" value="LUD_dom"/>
</dbReference>
<dbReference type="PANTHER" id="PTHR43682">
    <property type="entry name" value="LACTATE UTILIZATION PROTEIN C"/>
    <property type="match status" value="1"/>
</dbReference>
<dbReference type="PANTHER" id="PTHR43682:SF1">
    <property type="entry name" value="LACTATE UTILIZATION PROTEIN C"/>
    <property type="match status" value="1"/>
</dbReference>
<reference evidence="2 3" key="1">
    <citation type="submission" date="2020-08" db="EMBL/GenBank/DDBJ databases">
        <title>Sequencing the genomes of 1000 actinobacteria strains.</title>
        <authorList>
            <person name="Klenk H.-P."/>
        </authorList>
    </citation>
    <scope>NUCLEOTIDE SEQUENCE [LARGE SCALE GENOMIC DNA]</scope>
    <source>
        <strain evidence="2 3">DSM 22826</strain>
    </source>
</reference>
<dbReference type="EMBL" id="JACHVS010000001">
    <property type="protein sequence ID" value="MBB2994709.1"/>
    <property type="molecule type" value="Genomic_DNA"/>
</dbReference>
<dbReference type="InterPro" id="IPR037171">
    <property type="entry name" value="NagB/RpiA_transferase-like"/>
</dbReference>
<evidence type="ECO:0000313" key="3">
    <source>
        <dbReference type="Proteomes" id="UP000523000"/>
    </source>
</evidence>
<dbReference type="Pfam" id="PF02589">
    <property type="entry name" value="LUD_dom"/>
    <property type="match status" value="1"/>
</dbReference>
<comment type="caution">
    <text evidence="2">The sequence shown here is derived from an EMBL/GenBank/DDBJ whole genome shotgun (WGS) entry which is preliminary data.</text>
</comment>
<keyword evidence="3" id="KW-1185">Reference proteome</keyword>
<protein>
    <submittedName>
        <fullName evidence="2">L-lactate dehydrogenase complex protein LldG</fullName>
    </submittedName>
</protein>
<organism evidence="2 3">
    <name type="scientific">Paeniglutamicibacter cryotolerans</name>
    <dbReference type="NCBI Taxonomy" id="670079"/>
    <lineage>
        <taxon>Bacteria</taxon>
        <taxon>Bacillati</taxon>
        <taxon>Actinomycetota</taxon>
        <taxon>Actinomycetes</taxon>
        <taxon>Micrococcales</taxon>
        <taxon>Micrococcaceae</taxon>
        <taxon>Paeniglutamicibacter</taxon>
    </lineage>
</organism>
<feature type="domain" description="LUD" evidence="1">
    <location>
        <begin position="114"/>
        <end position="211"/>
    </location>
</feature>
<dbReference type="SUPFAM" id="SSF100950">
    <property type="entry name" value="NagB/RpiA/CoA transferase-like"/>
    <property type="match status" value="1"/>
</dbReference>
<evidence type="ECO:0000313" key="2">
    <source>
        <dbReference type="EMBL" id="MBB2994709.1"/>
    </source>
</evidence>
<gene>
    <name evidence="2" type="ORF">E9229_000900</name>
</gene>
<name>A0A839QEY6_9MICC</name>
<dbReference type="AlphaFoldDB" id="A0A839QEY6"/>
<evidence type="ECO:0000259" key="1">
    <source>
        <dbReference type="Pfam" id="PF02589"/>
    </source>
</evidence>
<accession>A0A839QEY6</accession>
<sequence>MSAREEILARITGALADSPVARPVPRGYLRASDTSTARLIELLTDRLADYKAHVDVVASAGVPGILAGLLAGAESYVVPSGLPDDWFAHPALEADGAPRRLRDDVSCPLSVAELDRASAVITASAVSVAESGTIMLDGSPAQGRRVISLVPDHHVCLVPASSIVHILPEAVARLDGTRAMTWISGPSATSDIELERVEGVHGPRRLDVIIITDK</sequence>
<proteinExistence type="predicted"/>
<dbReference type="Gene3D" id="3.40.50.10420">
    <property type="entry name" value="NagB/RpiA/CoA transferase-like"/>
    <property type="match status" value="1"/>
</dbReference>
<dbReference type="RefSeq" id="WP_183510045.1">
    <property type="nucleotide sequence ID" value="NZ_BAABGK010000036.1"/>
</dbReference>